<name>A0AAV0IZM1_9ROSI</name>
<organism evidence="1 2">
    <name type="scientific">Linum tenue</name>
    <dbReference type="NCBI Taxonomy" id="586396"/>
    <lineage>
        <taxon>Eukaryota</taxon>
        <taxon>Viridiplantae</taxon>
        <taxon>Streptophyta</taxon>
        <taxon>Embryophyta</taxon>
        <taxon>Tracheophyta</taxon>
        <taxon>Spermatophyta</taxon>
        <taxon>Magnoliopsida</taxon>
        <taxon>eudicotyledons</taxon>
        <taxon>Gunneridae</taxon>
        <taxon>Pentapetalae</taxon>
        <taxon>rosids</taxon>
        <taxon>fabids</taxon>
        <taxon>Malpighiales</taxon>
        <taxon>Linaceae</taxon>
        <taxon>Linum</taxon>
    </lineage>
</organism>
<comment type="caution">
    <text evidence="1">The sequence shown here is derived from an EMBL/GenBank/DDBJ whole genome shotgun (WGS) entry which is preliminary data.</text>
</comment>
<dbReference type="AlphaFoldDB" id="A0AAV0IZM1"/>
<reference evidence="1" key="1">
    <citation type="submission" date="2022-08" db="EMBL/GenBank/DDBJ databases">
        <authorList>
            <person name="Gutierrez-Valencia J."/>
        </authorList>
    </citation>
    <scope>NUCLEOTIDE SEQUENCE</scope>
</reference>
<sequence length="29" mass="3276">MMIRLSVLGSLTAICPPVCQTEGWLIWTR</sequence>
<gene>
    <name evidence="1" type="ORF">LITE_LOCUS11896</name>
</gene>
<accession>A0AAV0IZM1</accession>
<dbReference type="Proteomes" id="UP001154282">
    <property type="component" value="Unassembled WGS sequence"/>
</dbReference>
<evidence type="ECO:0000313" key="2">
    <source>
        <dbReference type="Proteomes" id="UP001154282"/>
    </source>
</evidence>
<proteinExistence type="predicted"/>
<evidence type="ECO:0000313" key="1">
    <source>
        <dbReference type="EMBL" id="CAI0403087.1"/>
    </source>
</evidence>
<protein>
    <submittedName>
        <fullName evidence="1">Uncharacterized protein</fullName>
    </submittedName>
</protein>
<keyword evidence="2" id="KW-1185">Reference proteome</keyword>
<dbReference type="EMBL" id="CAMGYJ010000004">
    <property type="protein sequence ID" value="CAI0403087.1"/>
    <property type="molecule type" value="Genomic_DNA"/>
</dbReference>